<organism evidence="2 3">
    <name type="scientific">Aspergillus luchuensis (strain CBS 106.47)</name>
    <dbReference type="NCBI Taxonomy" id="1137211"/>
    <lineage>
        <taxon>Eukaryota</taxon>
        <taxon>Fungi</taxon>
        <taxon>Dikarya</taxon>
        <taxon>Ascomycota</taxon>
        <taxon>Pezizomycotina</taxon>
        <taxon>Eurotiomycetes</taxon>
        <taxon>Eurotiomycetidae</taxon>
        <taxon>Eurotiales</taxon>
        <taxon>Aspergillaceae</taxon>
        <taxon>Aspergillus</taxon>
        <taxon>Aspergillus subgen. Circumdati</taxon>
    </lineage>
</organism>
<dbReference type="PANTHER" id="PTHR37784:SF2">
    <property type="entry name" value="HIGH-OSMOLARITY-INDUCED TRANSCRIPTION PROTEIN 1"/>
    <property type="match status" value="1"/>
</dbReference>
<dbReference type="OrthoDB" id="4325529at2759"/>
<dbReference type="PANTHER" id="PTHR37784">
    <property type="entry name" value="PROTEIN MSN1"/>
    <property type="match status" value="1"/>
</dbReference>
<dbReference type="InterPro" id="IPR022210">
    <property type="entry name" value="TF_GCR1-like"/>
</dbReference>
<evidence type="ECO:0000313" key="3">
    <source>
        <dbReference type="Proteomes" id="UP000184063"/>
    </source>
</evidence>
<dbReference type="Proteomes" id="UP000184063">
    <property type="component" value="Unassembled WGS sequence"/>
</dbReference>
<dbReference type="GO" id="GO:0060963">
    <property type="term" value="P:positive regulation of ribosomal protein gene transcription by RNA polymerase II"/>
    <property type="evidence" value="ECO:0007669"/>
    <property type="project" value="TreeGrafter"/>
</dbReference>
<dbReference type="GO" id="GO:0000978">
    <property type="term" value="F:RNA polymerase II cis-regulatory region sequence-specific DNA binding"/>
    <property type="evidence" value="ECO:0007669"/>
    <property type="project" value="TreeGrafter"/>
</dbReference>
<dbReference type="AlphaFoldDB" id="A0A1M3SZB9"/>
<dbReference type="Pfam" id="PF12550">
    <property type="entry name" value="GCR1_C"/>
    <property type="match status" value="1"/>
</dbReference>
<reference evidence="3" key="1">
    <citation type="journal article" date="2017" name="Genome Biol.">
        <title>Comparative genomics reveals high biological diversity and specific adaptations in the industrially and medically important fungal genus Aspergillus.</title>
        <authorList>
            <person name="de Vries R.P."/>
            <person name="Riley R."/>
            <person name="Wiebenga A."/>
            <person name="Aguilar-Osorio G."/>
            <person name="Amillis S."/>
            <person name="Uchima C.A."/>
            <person name="Anderluh G."/>
            <person name="Asadollahi M."/>
            <person name="Askin M."/>
            <person name="Barry K."/>
            <person name="Battaglia E."/>
            <person name="Bayram O."/>
            <person name="Benocci T."/>
            <person name="Braus-Stromeyer S.A."/>
            <person name="Caldana C."/>
            <person name="Canovas D."/>
            <person name="Cerqueira G.C."/>
            <person name="Chen F."/>
            <person name="Chen W."/>
            <person name="Choi C."/>
            <person name="Clum A."/>
            <person name="Dos Santos R.A."/>
            <person name="Damasio A.R."/>
            <person name="Diallinas G."/>
            <person name="Emri T."/>
            <person name="Fekete E."/>
            <person name="Flipphi M."/>
            <person name="Freyberg S."/>
            <person name="Gallo A."/>
            <person name="Gournas C."/>
            <person name="Habgood R."/>
            <person name="Hainaut M."/>
            <person name="Harispe M.L."/>
            <person name="Henrissat B."/>
            <person name="Hilden K.S."/>
            <person name="Hope R."/>
            <person name="Hossain A."/>
            <person name="Karabika E."/>
            <person name="Karaffa L."/>
            <person name="Karanyi Z."/>
            <person name="Krasevec N."/>
            <person name="Kuo A."/>
            <person name="Kusch H."/>
            <person name="LaButti K."/>
            <person name="Lagendijk E.L."/>
            <person name="Lapidus A."/>
            <person name="Levasseur A."/>
            <person name="Lindquist E."/>
            <person name="Lipzen A."/>
            <person name="Logrieco A.F."/>
            <person name="MacCabe A."/>
            <person name="Maekelae M.R."/>
            <person name="Malavazi I."/>
            <person name="Melin P."/>
            <person name="Meyer V."/>
            <person name="Mielnichuk N."/>
            <person name="Miskei M."/>
            <person name="Molnar A.P."/>
            <person name="Mule G."/>
            <person name="Ngan C.Y."/>
            <person name="Orejas M."/>
            <person name="Orosz E."/>
            <person name="Ouedraogo J.P."/>
            <person name="Overkamp K.M."/>
            <person name="Park H.-S."/>
            <person name="Perrone G."/>
            <person name="Piumi F."/>
            <person name="Punt P.J."/>
            <person name="Ram A.F."/>
            <person name="Ramon A."/>
            <person name="Rauscher S."/>
            <person name="Record E."/>
            <person name="Riano-Pachon D.M."/>
            <person name="Robert V."/>
            <person name="Roehrig J."/>
            <person name="Ruller R."/>
            <person name="Salamov A."/>
            <person name="Salih N.S."/>
            <person name="Samson R.A."/>
            <person name="Sandor E."/>
            <person name="Sanguinetti M."/>
            <person name="Schuetze T."/>
            <person name="Sepcic K."/>
            <person name="Shelest E."/>
            <person name="Sherlock G."/>
            <person name="Sophianopoulou V."/>
            <person name="Squina F.M."/>
            <person name="Sun H."/>
            <person name="Susca A."/>
            <person name="Todd R.B."/>
            <person name="Tsang A."/>
            <person name="Unkles S.E."/>
            <person name="van de Wiele N."/>
            <person name="van Rossen-Uffink D."/>
            <person name="Oliveira J.V."/>
            <person name="Vesth T.C."/>
            <person name="Visser J."/>
            <person name="Yu J.-H."/>
            <person name="Zhou M."/>
            <person name="Andersen M.R."/>
            <person name="Archer D.B."/>
            <person name="Baker S.E."/>
            <person name="Benoit I."/>
            <person name="Brakhage A.A."/>
            <person name="Braus G.H."/>
            <person name="Fischer R."/>
            <person name="Frisvad J.C."/>
            <person name="Goldman G.H."/>
            <person name="Houbraken J."/>
            <person name="Oakley B."/>
            <person name="Pocsi I."/>
            <person name="Scazzocchio C."/>
            <person name="Seiboth B."/>
            <person name="vanKuyk P.A."/>
            <person name="Wortman J."/>
            <person name="Dyer P.S."/>
            <person name="Grigoriev I.V."/>
        </authorList>
    </citation>
    <scope>NUCLEOTIDE SEQUENCE [LARGE SCALE GENOMIC DNA]</scope>
    <source>
        <strain evidence="3">CBS 106.47</strain>
    </source>
</reference>
<accession>A0A1M3SZB9</accession>
<dbReference type="EMBL" id="KV878270">
    <property type="protein sequence ID" value="OJZ79826.1"/>
    <property type="molecule type" value="Genomic_DNA"/>
</dbReference>
<evidence type="ECO:0000259" key="1">
    <source>
        <dbReference type="Pfam" id="PF12550"/>
    </source>
</evidence>
<name>A0A1M3SZB9_ASPLC</name>
<feature type="domain" description="Transcription activator GCR1-like" evidence="1">
    <location>
        <begin position="82"/>
        <end position="156"/>
    </location>
</feature>
<protein>
    <recommendedName>
        <fullName evidence="1">Transcription activator GCR1-like domain-containing protein</fullName>
    </recommendedName>
</protein>
<evidence type="ECO:0000313" key="2">
    <source>
        <dbReference type="EMBL" id="OJZ79826.1"/>
    </source>
</evidence>
<gene>
    <name evidence="2" type="ORF">ASPFODRAFT_148551</name>
</gene>
<dbReference type="VEuPathDB" id="FungiDB:ASPFODRAFT_148551"/>
<sequence length="190" mass="20766">MGGRVAFTLQAVDPDATKSFMSAVQSPRLIPESISAPSAPSAPSAVTAAAADGSGAVTVQETFESVPTPNHAGGIPHYVPFRTVHTIPELWREWTSGLGGKPSIQSLEDTYGAAWRPLQRERVKFCRRKVIIDEIRRRHATGTPLLKAVEEVELVRQRGKMGLHALSQMLQKKMHKGKTNLSHKRGAKQK</sequence>
<dbReference type="GO" id="GO:0000981">
    <property type="term" value="F:DNA-binding transcription factor activity, RNA polymerase II-specific"/>
    <property type="evidence" value="ECO:0007669"/>
    <property type="project" value="TreeGrafter"/>
</dbReference>
<dbReference type="InterPro" id="IPR052146">
    <property type="entry name" value="HOT1"/>
</dbReference>
<proteinExistence type="predicted"/>